<sequence>MGDGAHHWRELVLDCGHAAPRFSLRLGRHWLRQLRRERQPALSFGSLSASAAVVKSEAGDGSKADEHEGSASWLFGD</sequence>
<name>A0A5J9UCM6_9POAL</name>
<proteinExistence type="predicted"/>
<accession>A0A5J9UCM6</accession>
<keyword evidence="3" id="KW-1185">Reference proteome</keyword>
<dbReference type="AlphaFoldDB" id="A0A5J9UCM6"/>
<organism evidence="2 3">
    <name type="scientific">Eragrostis curvula</name>
    <name type="common">weeping love grass</name>
    <dbReference type="NCBI Taxonomy" id="38414"/>
    <lineage>
        <taxon>Eukaryota</taxon>
        <taxon>Viridiplantae</taxon>
        <taxon>Streptophyta</taxon>
        <taxon>Embryophyta</taxon>
        <taxon>Tracheophyta</taxon>
        <taxon>Spermatophyta</taxon>
        <taxon>Magnoliopsida</taxon>
        <taxon>Liliopsida</taxon>
        <taxon>Poales</taxon>
        <taxon>Poaceae</taxon>
        <taxon>PACMAD clade</taxon>
        <taxon>Chloridoideae</taxon>
        <taxon>Eragrostideae</taxon>
        <taxon>Eragrostidinae</taxon>
        <taxon>Eragrostis</taxon>
    </lineage>
</organism>
<dbReference type="Proteomes" id="UP000324897">
    <property type="component" value="Unassembled WGS sequence"/>
</dbReference>
<reference evidence="2 3" key="1">
    <citation type="journal article" date="2019" name="Sci. Rep.">
        <title>A high-quality genome of Eragrostis curvula grass provides insights into Poaceae evolution and supports new strategies to enhance forage quality.</title>
        <authorList>
            <person name="Carballo J."/>
            <person name="Santos B.A.C.M."/>
            <person name="Zappacosta D."/>
            <person name="Garbus I."/>
            <person name="Selva J.P."/>
            <person name="Gallo C.A."/>
            <person name="Diaz A."/>
            <person name="Albertini E."/>
            <person name="Caccamo M."/>
            <person name="Echenique V."/>
        </authorList>
    </citation>
    <scope>NUCLEOTIDE SEQUENCE [LARGE SCALE GENOMIC DNA]</scope>
    <source>
        <strain evidence="3">cv. Victoria</strain>
        <tissue evidence="2">Leaf</tissue>
    </source>
</reference>
<protein>
    <submittedName>
        <fullName evidence="2">Uncharacterized protein</fullName>
    </submittedName>
</protein>
<evidence type="ECO:0000313" key="2">
    <source>
        <dbReference type="EMBL" id="TVU20920.1"/>
    </source>
</evidence>
<comment type="caution">
    <text evidence="2">The sequence shown here is derived from an EMBL/GenBank/DDBJ whole genome shotgun (WGS) entry which is preliminary data.</text>
</comment>
<feature type="compositionally biased region" description="Basic and acidic residues" evidence="1">
    <location>
        <begin position="57"/>
        <end position="69"/>
    </location>
</feature>
<gene>
    <name evidence="2" type="ORF">EJB05_30526</name>
</gene>
<dbReference type="EMBL" id="RWGY01000026">
    <property type="protein sequence ID" value="TVU20920.1"/>
    <property type="molecule type" value="Genomic_DNA"/>
</dbReference>
<feature type="region of interest" description="Disordered" evidence="1">
    <location>
        <begin position="55"/>
        <end position="77"/>
    </location>
</feature>
<evidence type="ECO:0000313" key="3">
    <source>
        <dbReference type="Proteomes" id="UP000324897"/>
    </source>
</evidence>
<dbReference type="Gramene" id="TVU20920">
    <property type="protein sequence ID" value="TVU20920"/>
    <property type="gene ID" value="EJB05_30526"/>
</dbReference>
<evidence type="ECO:0000256" key="1">
    <source>
        <dbReference type="SAM" id="MobiDB-lite"/>
    </source>
</evidence>